<keyword evidence="1" id="KW-0732">Signal</keyword>
<sequence length="113" mass="12613">MMLCLLLLIPIKEPPILMSPTNPKRGLTKVTPLFLVYQLRKLHQSSIPIHSTEPEFTKKADGIVKIIFKKGESSISRPGIFSSFISMVQPAQNPFPVPVESFSKDSLPVYSFA</sequence>
<accession>A0AAD6WGL9</accession>
<protein>
    <submittedName>
        <fullName evidence="2">Uncharacterized protein</fullName>
    </submittedName>
</protein>
<dbReference type="PANTHER" id="PTHR48435:SF1">
    <property type="entry name" value="POLYPROTEIN"/>
    <property type="match status" value="1"/>
</dbReference>
<evidence type="ECO:0000313" key="2">
    <source>
        <dbReference type="EMBL" id="KAJ7012143.1"/>
    </source>
</evidence>
<dbReference type="AlphaFoldDB" id="A0AAD6WGL9"/>
<comment type="caution">
    <text evidence="2">The sequence shown here is derived from an EMBL/GenBank/DDBJ whole genome shotgun (WGS) entry which is preliminary data.</text>
</comment>
<evidence type="ECO:0000313" key="3">
    <source>
        <dbReference type="Proteomes" id="UP001164929"/>
    </source>
</evidence>
<evidence type="ECO:0000256" key="1">
    <source>
        <dbReference type="SAM" id="SignalP"/>
    </source>
</evidence>
<keyword evidence="3" id="KW-1185">Reference proteome</keyword>
<dbReference type="EMBL" id="JAQIZT010000001">
    <property type="protein sequence ID" value="KAJ7012143.1"/>
    <property type="molecule type" value="Genomic_DNA"/>
</dbReference>
<dbReference type="Proteomes" id="UP001164929">
    <property type="component" value="Chromosome 1"/>
</dbReference>
<gene>
    <name evidence="2" type="ORF">NC653_002273</name>
</gene>
<name>A0AAD6WGL9_9ROSI</name>
<feature type="signal peptide" evidence="1">
    <location>
        <begin position="1"/>
        <end position="18"/>
    </location>
</feature>
<reference evidence="2 3" key="1">
    <citation type="journal article" date="2023" name="Mol. Ecol. Resour.">
        <title>Chromosome-level genome assembly of a triploid poplar Populus alba 'Berolinensis'.</title>
        <authorList>
            <person name="Chen S."/>
            <person name="Yu Y."/>
            <person name="Wang X."/>
            <person name="Wang S."/>
            <person name="Zhang T."/>
            <person name="Zhou Y."/>
            <person name="He R."/>
            <person name="Meng N."/>
            <person name="Wang Y."/>
            <person name="Liu W."/>
            <person name="Liu Z."/>
            <person name="Liu J."/>
            <person name="Guo Q."/>
            <person name="Huang H."/>
            <person name="Sederoff R.R."/>
            <person name="Wang G."/>
            <person name="Qu G."/>
            <person name="Chen S."/>
        </authorList>
    </citation>
    <scope>NUCLEOTIDE SEQUENCE [LARGE SCALE GENOMIC DNA]</scope>
    <source>
        <strain evidence="2">SC-2020</strain>
    </source>
</reference>
<proteinExistence type="predicted"/>
<dbReference type="InterPro" id="IPR053098">
    <property type="entry name" value="Petuviruses_polyprotein"/>
</dbReference>
<dbReference type="PANTHER" id="PTHR48435">
    <property type="entry name" value="POLYPROTEIN"/>
    <property type="match status" value="1"/>
</dbReference>
<feature type="chain" id="PRO_5042177132" evidence="1">
    <location>
        <begin position="19"/>
        <end position="113"/>
    </location>
</feature>
<organism evidence="2 3">
    <name type="scientific">Populus alba x Populus x berolinensis</name>
    <dbReference type="NCBI Taxonomy" id="444605"/>
    <lineage>
        <taxon>Eukaryota</taxon>
        <taxon>Viridiplantae</taxon>
        <taxon>Streptophyta</taxon>
        <taxon>Embryophyta</taxon>
        <taxon>Tracheophyta</taxon>
        <taxon>Spermatophyta</taxon>
        <taxon>Magnoliopsida</taxon>
        <taxon>eudicotyledons</taxon>
        <taxon>Gunneridae</taxon>
        <taxon>Pentapetalae</taxon>
        <taxon>rosids</taxon>
        <taxon>fabids</taxon>
        <taxon>Malpighiales</taxon>
        <taxon>Salicaceae</taxon>
        <taxon>Saliceae</taxon>
        <taxon>Populus</taxon>
    </lineage>
</organism>